<evidence type="ECO:0000313" key="1">
    <source>
        <dbReference type="EMBL" id="VEH66235.1"/>
    </source>
</evidence>
<dbReference type="SUPFAM" id="SSF52540">
    <property type="entry name" value="P-loop containing nucleoside triphosphate hydrolases"/>
    <property type="match status" value="1"/>
</dbReference>
<dbReference type="GO" id="GO:0005524">
    <property type="term" value="F:ATP binding"/>
    <property type="evidence" value="ECO:0007669"/>
    <property type="project" value="UniProtKB-KW"/>
</dbReference>
<dbReference type="AlphaFoldDB" id="A0A448MM50"/>
<organism evidence="1 2">
    <name type="scientific">Rodentibacter pneumotropicus</name>
    <dbReference type="NCBI Taxonomy" id="758"/>
    <lineage>
        <taxon>Bacteria</taxon>
        <taxon>Pseudomonadati</taxon>
        <taxon>Pseudomonadota</taxon>
        <taxon>Gammaproteobacteria</taxon>
        <taxon>Pasteurellales</taxon>
        <taxon>Pasteurellaceae</taxon>
        <taxon>Rodentibacter</taxon>
    </lineage>
</organism>
<keyword evidence="1" id="KW-0547">Nucleotide-binding</keyword>
<proteinExistence type="predicted"/>
<accession>A0A448MM50</accession>
<keyword evidence="1" id="KW-0378">Hydrolase</keyword>
<dbReference type="GO" id="GO:0016787">
    <property type="term" value="F:hydrolase activity"/>
    <property type="evidence" value="ECO:0007669"/>
    <property type="project" value="UniProtKB-KW"/>
</dbReference>
<dbReference type="EMBL" id="LR134405">
    <property type="protein sequence ID" value="VEH66235.1"/>
    <property type="molecule type" value="Genomic_DNA"/>
</dbReference>
<reference evidence="1 2" key="1">
    <citation type="submission" date="2018-12" db="EMBL/GenBank/DDBJ databases">
        <authorList>
            <consortium name="Pathogen Informatics"/>
        </authorList>
    </citation>
    <scope>NUCLEOTIDE SEQUENCE [LARGE SCALE GENOMIC DNA]</scope>
    <source>
        <strain evidence="1 2">NCTC8284</strain>
    </source>
</reference>
<dbReference type="Proteomes" id="UP000278733">
    <property type="component" value="Chromosome"/>
</dbReference>
<protein>
    <submittedName>
        <fullName evidence="1">Galactose/methyl galactoside import ATP-binding protein MglA</fullName>
        <ecNumber evidence="1">3.6.3.17</ecNumber>
    </submittedName>
</protein>
<evidence type="ECO:0000313" key="2">
    <source>
        <dbReference type="Proteomes" id="UP000278733"/>
    </source>
</evidence>
<dbReference type="KEGG" id="rpne:NCTC8284_01397"/>
<name>A0A448MM50_9PAST</name>
<sequence length="32" mass="3649">MLDEPTRGIDIGAKFEIYQLIQELAKKTKVSL</sequence>
<dbReference type="EC" id="3.6.3.17" evidence="1"/>
<dbReference type="InterPro" id="IPR027417">
    <property type="entry name" value="P-loop_NTPase"/>
</dbReference>
<gene>
    <name evidence="1" type="primary">mglA_2</name>
    <name evidence="1" type="ORF">NCTC8284_01397</name>
</gene>
<keyword evidence="1" id="KW-0067">ATP-binding</keyword>